<organism evidence="1 2">
    <name type="scientific">Araneus ventricosus</name>
    <name type="common">Orbweaver spider</name>
    <name type="synonym">Epeira ventricosa</name>
    <dbReference type="NCBI Taxonomy" id="182803"/>
    <lineage>
        <taxon>Eukaryota</taxon>
        <taxon>Metazoa</taxon>
        <taxon>Ecdysozoa</taxon>
        <taxon>Arthropoda</taxon>
        <taxon>Chelicerata</taxon>
        <taxon>Arachnida</taxon>
        <taxon>Araneae</taxon>
        <taxon>Araneomorphae</taxon>
        <taxon>Entelegynae</taxon>
        <taxon>Araneoidea</taxon>
        <taxon>Araneidae</taxon>
        <taxon>Araneus</taxon>
    </lineage>
</organism>
<dbReference type="Proteomes" id="UP000499080">
    <property type="component" value="Unassembled WGS sequence"/>
</dbReference>
<proteinExistence type="predicted"/>
<comment type="caution">
    <text evidence="1">The sequence shown here is derived from an EMBL/GenBank/DDBJ whole genome shotgun (WGS) entry which is preliminary data.</text>
</comment>
<gene>
    <name evidence="1" type="ORF">AVEN_249354_1</name>
</gene>
<name>A0A4Y2JP05_ARAVE</name>
<keyword evidence="2" id="KW-1185">Reference proteome</keyword>
<protein>
    <submittedName>
        <fullName evidence="1">Uncharacterized protein</fullName>
    </submittedName>
</protein>
<evidence type="ECO:0000313" key="2">
    <source>
        <dbReference type="Proteomes" id="UP000499080"/>
    </source>
</evidence>
<reference evidence="1 2" key="1">
    <citation type="journal article" date="2019" name="Sci. Rep.">
        <title>Orb-weaving spider Araneus ventricosus genome elucidates the spidroin gene catalogue.</title>
        <authorList>
            <person name="Kono N."/>
            <person name="Nakamura H."/>
            <person name="Ohtoshi R."/>
            <person name="Moran D.A.P."/>
            <person name="Shinohara A."/>
            <person name="Yoshida Y."/>
            <person name="Fujiwara M."/>
            <person name="Mori M."/>
            <person name="Tomita M."/>
            <person name="Arakawa K."/>
        </authorList>
    </citation>
    <scope>NUCLEOTIDE SEQUENCE [LARGE SCALE GENOMIC DNA]</scope>
</reference>
<sequence>MKSTIPEPAPISPNFRTKPTRGFLNLNRFNAHQVRIHSISSVRTGLELVTLRLRSRTSVTKPSPRFWIPRVAGFQRNPSLTPNAQPVVHVPLGIREGPFGGTQHQSC</sequence>
<evidence type="ECO:0000313" key="1">
    <source>
        <dbReference type="EMBL" id="GBM92121.1"/>
    </source>
</evidence>
<accession>A0A4Y2JP05</accession>
<dbReference type="AlphaFoldDB" id="A0A4Y2JP05"/>
<dbReference type="EMBL" id="BGPR01003764">
    <property type="protein sequence ID" value="GBM92121.1"/>
    <property type="molecule type" value="Genomic_DNA"/>
</dbReference>